<name>A0A8H4J2H7_9PEZI</name>
<feature type="compositionally biased region" description="Basic and acidic residues" evidence="1">
    <location>
        <begin position="160"/>
        <end position="182"/>
    </location>
</feature>
<sequence length="975" mass="108464">MPNQPQPPDPDPPKRHPHHPATTDAVITTALPSPATPPPSSSAPRNDQPTPHHNHQDRPPSATAPEQIAAPATHVDDEAGMGNKASTARAIGGSRDASAEVREERQQRGEEMEGEEPLIPLRPPFLPFGAGGEEGDVLVEGGGGGERVGGGENAGGRRGAGAEERSGDEVEFVEERPKEAGKKSSSGGPDVQIMGVRNARLRTAATTTTPRTNIRQKNPWTVESRSGVGWKKKKKDPRRQQEKMSTMRGMGIVFEDSGSAERGGAVSRAVDSASTASSTPVGSRAVTPVPSNRPAKRPREPSVPSASGPLEKKVMLDDPRLALLDKALPRTKDFVPTLERLLEDAKTQNRDIHDYKTRVSLLQAENNRKQKIIDSFNSGNAVSVELQAQSDKFASLLQRKTEQLGKKDEELAEMSRKRTEWKKQYLELKKGAEAEWKSVGRLGSVKDRLQEKVESLEETARSLSNDKKAMSKEYTAKRNEAESLNRKLGSTEKKLEKAKKKIADLEEDVEGWKEELSNSQKILKEERSERKKEHSGLNQEIKELNREDKKKGGTIEVLRKKLNDTEARLKNAKDKKGYCDLCGNMVFHLFLHFAFQFCEDYQHDNSTSPAQLQKIIEMAQKKFSELSDLRNKGKNHVLRNPRLYEIKDEPPKASTVNNSGLVAEAAKDGLCEMCSNDEVAKALYWVVEACQNPENSEFWHPELVRHMYAWHDSFPKIVERCEAGCQLVRPANQNTDEETEEEQAEGNNDEVHMEAEEPVKSKVPHEEYYILLLRVQQTLQVFADLNMPLLELGGAYKDFKGKVDKRKEDGGGKFGFQDRLDGGKLLLEERVKCWADMTDDRRVESGERVDHTPMSVKPPANLVKLLKELEQKKNELAGVLARAAESREGRASFDQFMGEVKDPACTSLAEKYGVPCSHTGVPLVRQKLSHLPTQIQATPERPRLQHTQPEQKVDDEKRDGEDGAGFSRATSLGSS</sequence>
<protein>
    <submittedName>
        <fullName evidence="2">Uncharacterized protein</fullName>
    </submittedName>
</protein>
<dbReference type="GO" id="GO:0003682">
    <property type="term" value="F:chromatin binding"/>
    <property type="evidence" value="ECO:0007669"/>
    <property type="project" value="TreeGrafter"/>
</dbReference>
<feature type="region of interest" description="Disordered" evidence="1">
    <location>
        <begin position="934"/>
        <end position="975"/>
    </location>
</feature>
<feature type="compositionally biased region" description="Low complexity" evidence="1">
    <location>
        <begin position="201"/>
        <end position="212"/>
    </location>
</feature>
<evidence type="ECO:0000313" key="3">
    <source>
        <dbReference type="Proteomes" id="UP000572817"/>
    </source>
</evidence>
<dbReference type="AlphaFoldDB" id="A0A8H4J2H7"/>
<dbReference type="GO" id="GO:0007076">
    <property type="term" value="P:mitotic chromosome condensation"/>
    <property type="evidence" value="ECO:0007669"/>
    <property type="project" value="TreeGrafter"/>
</dbReference>
<organism evidence="2 3">
    <name type="scientific">Botryosphaeria dothidea</name>
    <dbReference type="NCBI Taxonomy" id="55169"/>
    <lineage>
        <taxon>Eukaryota</taxon>
        <taxon>Fungi</taxon>
        <taxon>Dikarya</taxon>
        <taxon>Ascomycota</taxon>
        <taxon>Pezizomycotina</taxon>
        <taxon>Dothideomycetes</taxon>
        <taxon>Dothideomycetes incertae sedis</taxon>
        <taxon>Botryosphaeriales</taxon>
        <taxon>Botryosphaeriaceae</taxon>
        <taxon>Botryosphaeria</taxon>
    </lineage>
</organism>
<feature type="compositionally biased region" description="Pro residues" evidence="1">
    <location>
        <begin position="1"/>
        <end position="10"/>
    </location>
</feature>
<dbReference type="Proteomes" id="UP000572817">
    <property type="component" value="Unassembled WGS sequence"/>
</dbReference>
<dbReference type="EMBL" id="WWBZ02000007">
    <property type="protein sequence ID" value="KAF4312006.1"/>
    <property type="molecule type" value="Genomic_DNA"/>
</dbReference>
<reference evidence="2" key="1">
    <citation type="submission" date="2020-04" db="EMBL/GenBank/DDBJ databases">
        <title>Genome Assembly and Annotation of Botryosphaeria dothidea sdau 11-99, a Latent Pathogen of Apple Fruit Ring Rot in China.</title>
        <authorList>
            <person name="Yu C."/>
            <person name="Diao Y."/>
            <person name="Lu Q."/>
            <person name="Zhao J."/>
            <person name="Cui S."/>
            <person name="Peng C."/>
            <person name="He B."/>
            <person name="Liu H."/>
        </authorList>
    </citation>
    <scope>NUCLEOTIDE SEQUENCE [LARGE SCALE GENOMIC DNA]</scope>
    <source>
        <strain evidence="2">Sdau11-99</strain>
    </source>
</reference>
<feature type="region of interest" description="Disordered" evidence="1">
    <location>
        <begin position="457"/>
        <end position="488"/>
    </location>
</feature>
<dbReference type="Gene3D" id="1.10.287.1490">
    <property type="match status" value="1"/>
</dbReference>
<feature type="compositionally biased region" description="Basic and acidic residues" evidence="1">
    <location>
        <begin position="749"/>
        <end position="758"/>
    </location>
</feature>
<gene>
    <name evidence="2" type="ORF">GTA08_BOTSDO12107</name>
</gene>
<feature type="compositionally biased region" description="Polar residues" evidence="1">
    <location>
        <begin position="213"/>
        <end position="224"/>
    </location>
</feature>
<feature type="region of interest" description="Disordered" evidence="1">
    <location>
        <begin position="522"/>
        <end position="542"/>
    </location>
</feature>
<dbReference type="OrthoDB" id="3944934at2759"/>
<feature type="region of interest" description="Disordered" evidence="1">
    <location>
        <begin position="731"/>
        <end position="758"/>
    </location>
</feature>
<evidence type="ECO:0000256" key="1">
    <source>
        <dbReference type="SAM" id="MobiDB-lite"/>
    </source>
</evidence>
<feature type="compositionally biased region" description="Acidic residues" evidence="1">
    <location>
        <begin position="735"/>
        <end position="748"/>
    </location>
</feature>
<keyword evidence="3" id="KW-1185">Reference proteome</keyword>
<evidence type="ECO:0000313" key="2">
    <source>
        <dbReference type="EMBL" id="KAF4312006.1"/>
    </source>
</evidence>
<feature type="compositionally biased region" description="Polar residues" evidence="1">
    <location>
        <begin position="272"/>
        <end position="281"/>
    </location>
</feature>
<feature type="region of interest" description="Disordered" evidence="1">
    <location>
        <begin position="1"/>
        <end position="312"/>
    </location>
</feature>
<dbReference type="GO" id="GO:0000785">
    <property type="term" value="C:chromatin"/>
    <property type="evidence" value="ECO:0007669"/>
    <property type="project" value="TreeGrafter"/>
</dbReference>
<accession>A0A8H4J2H7</accession>
<feature type="compositionally biased region" description="Gly residues" evidence="1">
    <location>
        <begin position="140"/>
        <end position="159"/>
    </location>
</feature>
<proteinExistence type="predicted"/>
<comment type="caution">
    <text evidence="2">The sequence shown here is derived from an EMBL/GenBank/DDBJ whole genome shotgun (WGS) entry which is preliminary data.</text>
</comment>
<feature type="compositionally biased region" description="Basic and acidic residues" evidence="1">
    <location>
        <begin position="949"/>
        <end position="961"/>
    </location>
</feature>
<feature type="compositionally biased region" description="Basic and acidic residues" evidence="1">
    <location>
        <begin position="97"/>
        <end position="111"/>
    </location>
</feature>
<dbReference type="PANTHER" id="PTHR43941:SF1">
    <property type="entry name" value="STRUCTURAL MAINTENANCE OF CHROMOSOMES PROTEIN 2"/>
    <property type="match status" value="1"/>
</dbReference>
<dbReference type="GO" id="GO:0000796">
    <property type="term" value="C:condensin complex"/>
    <property type="evidence" value="ECO:0007669"/>
    <property type="project" value="TreeGrafter"/>
</dbReference>
<dbReference type="PANTHER" id="PTHR43941">
    <property type="entry name" value="STRUCTURAL MAINTENANCE OF CHROMOSOMES PROTEIN 2"/>
    <property type="match status" value="1"/>
</dbReference>
<dbReference type="GO" id="GO:0000793">
    <property type="term" value="C:condensed chromosome"/>
    <property type="evidence" value="ECO:0007669"/>
    <property type="project" value="TreeGrafter"/>
</dbReference>